<evidence type="ECO:0000313" key="1">
    <source>
        <dbReference type="EMBL" id="RCG17404.1"/>
    </source>
</evidence>
<dbReference type="Gene3D" id="3.30.1360.120">
    <property type="entry name" value="Probable tRNA modification gtpase trme, domain 1"/>
    <property type="match status" value="1"/>
</dbReference>
<proteinExistence type="predicted"/>
<name>A0A367EH60_9ACTN</name>
<dbReference type="Proteomes" id="UP000253094">
    <property type="component" value="Unassembled WGS sequence"/>
</dbReference>
<accession>A0A367EH60</accession>
<reference evidence="1 2" key="1">
    <citation type="submission" date="2018-06" db="EMBL/GenBank/DDBJ databases">
        <title>Sphaerisporangium craniellae sp. nov., isolated from a marine sponge in the South China Sea.</title>
        <authorList>
            <person name="Li L."/>
        </authorList>
    </citation>
    <scope>NUCLEOTIDE SEQUENCE [LARGE SCALE GENOMIC DNA]</scope>
    <source>
        <strain evidence="1 2">CCTCC AA 208026</strain>
    </source>
</reference>
<keyword evidence="2" id="KW-1185">Reference proteome</keyword>
<comment type="caution">
    <text evidence="1">The sequence shown here is derived from an EMBL/GenBank/DDBJ whole genome shotgun (WGS) entry which is preliminary data.</text>
</comment>
<dbReference type="RefSeq" id="WP_114034055.1">
    <property type="nucleotide sequence ID" value="NZ_QOIL01000042.1"/>
</dbReference>
<dbReference type="Gene3D" id="3.30.70.1520">
    <property type="entry name" value="Heterotetrameric sarcosine oxidase"/>
    <property type="match status" value="1"/>
</dbReference>
<dbReference type="Pfam" id="PF04268">
    <property type="entry name" value="SoxG"/>
    <property type="match status" value="1"/>
</dbReference>
<evidence type="ECO:0000313" key="2">
    <source>
        <dbReference type="Proteomes" id="UP000253094"/>
    </source>
</evidence>
<dbReference type="InterPro" id="IPR027266">
    <property type="entry name" value="TrmE/GcvT-like"/>
</dbReference>
<dbReference type="EMBL" id="QOIL01000042">
    <property type="protein sequence ID" value="RCG17404.1"/>
    <property type="molecule type" value="Genomic_DNA"/>
</dbReference>
<dbReference type="SUPFAM" id="SSF103025">
    <property type="entry name" value="Folate-binding domain"/>
    <property type="match status" value="1"/>
</dbReference>
<dbReference type="OrthoDB" id="9814782at2"/>
<gene>
    <name evidence="1" type="ORF">DQ384_39710</name>
</gene>
<organism evidence="1 2">
    <name type="scientific">Sphaerisporangium album</name>
    <dbReference type="NCBI Taxonomy" id="509200"/>
    <lineage>
        <taxon>Bacteria</taxon>
        <taxon>Bacillati</taxon>
        <taxon>Actinomycetota</taxon>
        <taxon>Actinomycetes</taxon>
        <taxon>Streptosporangiales</taxon>
        <taxon>Streptosporangiaceae</taxon>
        <taxon>Sphaerisporangium</taxon>
    </lineage>
</organism>
<dbReference type="InterPro" id="IPR007375">
    <property type="entry name" value="SoxG"/>
</dbReference>
<sequence>MTADPHANRISPLAGFAGVSDARLDVREIPFLRQTNVRADPARLLPAWADRLPLAPGTWRRSGETDILYLGPDEWLAIGDLTPVPAEPRADTARRVGQDDVILTDVSAQRTIARVAGPGARDLLAHGCALDLHPSVFGPGRCAQTMLARAQVILMARERDEFWILVRASFARYLAAWIADAAVDY</sequence>
<dbReference type="AlphaFoldDB" id="A0A367EH60"/>
<protein>
    <submittedName>
        <fullName evidence="1">Sarcosine oxidase subunit gamma</fullName>
    </submittedName>
</protein>